<dbReference type="InterPro" id="IPR003593">
    <property type="entry name" value="AAA+_ATPase"/>
</dbReference>
<keyword evidence="1" id="KW-0067">ATP-binding</keyword>
<evidence type="ECO:0000256" key="2">
    <source>
        <dbReference type="SAM" id="MobiDB-lite"/>
    </source>
</evidence>
<dbReference type="Pfam" id="PF00583">
    <property type="entry name" value="Acetyltransf_1"/>
    <property type="match status" value="1"/>
</dbReference>
<organism evidence="4 5">
    <name type="scientific">Sinomonas flava</name>
    <dbReference type="NCBI Taxonomy" id="496857"/>
    <lineage>
        <taxon>Bacteria</taxon>
        <taxon>Bacillati</taxon>
        <taxon>Actinomycetota</taxon>
        <taxon>Actinomycetes</taxon>
        <taxon>Micrococcales</taxon>
        <taxon>Micrococcaceae</taxon>
        <taxon>Sinomonas</taxon>
    </lineage>
</organism>
<reference evidence="5" key="1">
    <citation type="journal article" date="2019" name="Int. J. Syst. Evol. Microbiol.">
        <title>The Global Catalogue of Microorganisms (GCM) 10K type strain sequencing project: providing services to taxonomists for standard genome sequencing and annotation.</title>
        <authorList>
            <consortium name="The Broad Institute Genomics Platform"/>
            <consortium name="The Broad Institute Genome Sequencing Center for Infectious Disease"/>
            <person name="Wu L."/>
            <person name="Ma J."/>
        </authorList>
    </citation>
    <scope>NUCLEOTIDE SEQUENCE [LARGE SCALE GENOMIC DNA]</scope>
    <source>
        <strain evidence="5">JCM 16034</strain>
    </source>
</reference>
<dbReference type="SUPFAM" id="SSF52540">
    <property type="entry name" value="P-loop containing nucleoside triphosphate hydrolases"/>
    <property type="match status" value="1"/>
</dbReference>
<name>A0ABP5NVH3_9MICC</name>
<protein>
    <recommendedName>
        <fullName evidence="3">N-acetyltransferase domain-containing protein</fullName>
    </recommendedName>
</protein>
<dbReference type="Pfam" id="PF00004">
    <property type="entry name" value="AAA"/>
    <property type="match status" value="1"/>
</dbReference>
<dbReference type="InterPro" id="IPR003960">
    <property type="entry name" value="ATPase_AAA_CS"/>
</dbReference>
<dbReference type="PROSITE" id="PS51186">
    <property type="entry name" value="GNAT"/>
    <property type="match status" value="1"/>
</dbReference>
<dbReference type="CDD" id="cd19481">
    <property type="entry name" value="RecA-like_protease"/>
    <property type="match status" value="1"/>
</dbReference>
<keyword evidence="5" id="KW-1185">Reference proteome</keyword>
<dbReference type="Gene3D" id="1.10.8.60">
    <property type="match status" value="1"/>
</dbReference>
<evidence type="ECO:0000256" key="1">
    <source>
        <dbReference type="RuleBase" id="RU003651"/>
    </source>
</evidence>
<comment type="caution">
    <text evidence="4">The sequence shown here is derived from an EMBL/GenBank/DDBJ whole genome shotgun (WGS) entry which is preliminary data.</text>
</comment>
<accession>A0ABP5NVH3</accession>
<feature type="compositionally biased region" description="Low complexity" evidence="2">
    <location>
        <begin position="420"/>
        <end position="435"/>
    </location>
</feature>
<dbReference type="EMBL" id="BAAAQW010000009">
    <property type="protein sequence ID" value="GAA2202158.1"/>
    <property type="molecule type" value="Genomic_DNA"/>
</dbReference>
<comment type="similarity">
    <text evidence="1">Belongs to the AAA ATPase family.</text>
</comment>
<evidence type="ECO:0000259" key="3">
    <source>
        <dbReference type="PROSITE" id="PS51186"/>
    </source>
</evidence>
<feature type="compositionally biased region" description="Low complexity" evidence="2">
    <location>
        <begin position="394"/>
        <end position="412"/>
    </location>
</feature>
<dbReference type="InterPro" id="IPR027417">
    <property type="entry name" value="P-loop_NTPase"/>
</dbReference>
<gene>
    <name evidence="4" type="ORF">GCM10009849_29460</name>
</gene>
<dbReference type="PROSITE" id="PS00674">
    <property type="entry name" value="AAA"/>
    <property type="match status" value="1"/>
</dbReference>
<dbReference type="InterPro" id="IPR003959">
    <property type="entry name" value="ATPase_AAA_core"/>
</dbReference>
<dbReference type="SMART" id="SM00382">
    <property type="entry name" value="AAA"/>
    <property type="match status" value="1"/>
</dbReference>
<dbReference type="InterPro" id="IPR050304">
    <property type="entry name" value="MT-severing_AAA_ATPase"/>
</dbReference>
<dbReference type="Gene3D" id="3.40.50.300">
    <property type="entry name" value="P-loop containing nucleotide triphosphate hydrolases"/>
    <property type="match status" value="1"/>
</dbReference>
<feature type="domain" description="N-acetyltransferase" evidence="3">
    <location>
        <begin position="4"/>
        <end position="188"/>
    </location>
</feature>
<dbReference type="PANTHER" id="PTHR23074">
    <property type="entry name" value="AAA DOMAIN-CONTAINING"/>
    <property type="match status" value="1"/>
</dbReference>
<keyword evidence="1" id="KW-0547">Nucleotide-binding</keyword>
<dbReference type="InterPro" id="IPR016181">
    <property type="entry name" value="Acyl_CoA_acyltransferase"/>
</dbReference>
<dbReference type="PANTHER" id="PTHR23074:SF19">
    <property type="entry name" value="KATANIN P60 ATPASE-CONTAINING SUBUNIT A1"/>
    <property type="match status" value="1"/>
</dbReference>
<sequence>MTTWRIRDFHPSDLDGILHLWSAMTASGIEPVYSLSEVLASCQKDVAVVALHGDDVVGAAVGRAAHEQGWIVFLATLPEWRSRGIGTALLAALENRMAPLGLTKLSALMPDTETRLEAFLSRGFKDVQNLRFFERQIPVARTELEPLAQLGGRVLPRDLWDRVAGMKREKQLLERRLVLPLAEAELADEFGVVPPRAVVLFGPPGTGKTTFAKAIASRLEWPFVEVFPSRLAGDAEGLAGALRRTFTEIAELEHAVVFLDEVEEIASHRAGDPPSPNQGVTNELLKIIPAFREQPGRLLVCATNFIRALDSAFLRHGRFDYVIPIGLPDAEARRSMWERFIPEAVVAEVDVDRLVGLTEGFSPADIEFAARSASQRALEKAVYAGESEPRSVPESEPVPVAAGGASSSAGAGTEPTAHDAGPLAAGAGAPARRGPTTQDYVDAIGETKTTVSDEVAAAFLEDIEELARV</sequence>
<evidence type="ECO:0000313" key="5">
    <source>
        <dbReference type="Proteomes" id="UP001500432"/>
    </source>
</evidence>
<dbReference type="Gene3D" id="3.40.630.30">
    <property type="match status" value="1"/>
</dbReference>
<feature type="region of interest" description="Disordered" evidence="2">
    <location>
        <begin position="385"/>
        <end position="438"/>
    </location>
</feature>
<dbReference type="CDD" id="cd04301">
    <property type="entry name" value="NAT_SF"/>
    <property type="match status" value="1"/>
</dbReference>
<evidence type="ECO:0000313" key="4">
    <source>
        <dbReference type="EMBL" id="GAA2202158.1"/>
    </source>
</evidence>
<dbReference type="Proteomes" id="UP001500432">
    <property type="component" value="Unassembled WGS sequence"/>
</dbReference>
<dbReference type="SUPFAM" id="SSF55729">
    <property type="entry name" value="Acyl-CoA N-acyltransferases (Nat)"/>
    <property type="match status" value="1"/>
</dbReference>
<dbReference type="RefSeq" id="WP_344300523.1">
    <property type="nucleotide sequence ID" value="NZ_BAAAQW010000009.1"/>
</dbReference>
<proteinExistence type="inferred from homology"/>
<dbReference type="InterPro" id="IPR000182">
    <property type="entry name" value="GNAT_dom"/>
</dbReference>